<comment type="similarity">
    <text evidence="1">Belongs to the protein kinase superfamily. CMGC Ser/Thr protein kinase family. MAP kinase subfamily.</text>
</comment>
<evidence type="ECO:0000256" key="4">
    <source>
        <dbReference type="ARBA" id="ARBA00022741"/>
    </source>
</evidence>
<dbReference type="InterPro" id="IPR008271">
    <property type="entry name" value="Ser/Thr_kinase_AS"/>
</dbReference>
<dbReference type="Pfam" id="PF00069">
    <property type="entry name" value="Pkinase"/>
    <property type="match status" value="1"/>
</dbReference>
<keyword evidence="5 11" id="KW-0418">Kinase</keyword>
<dbReference type="PROSITE" id="PS50011">
    <property type="entry name" value="PROTEIN_KINASE_DOM"/>
    <property type="match status" value="1"/>
</dbReference>
<dbReference type="PROSITE" id="PS00108">
    <property type="entry name" value="PROTEIN_KINASE_ST"/>
    <property type="match status" value="1"/>
</dbReference>
<keyword evidence="6 9" id="KW-0067">ATP-binding</keyword>
<dbReference type="InterPro" id="IPR050117">
    <property type="entry name" value="MAPK"/>
</dbReference>
<evidence type="ECO:0000259" key="12">
    <source>
        <dbReference type="PROSITE" id="PS50011"/>
    </source>
</evidence>
<sequence length="369" mass="42515">MEMETEKENSNSNSENTLLPSKYVRYNILGNLFDVYSHYVPPIQPVGRGAYGVVCCATNSETKEGVAIKKIGNAFDNRIDAKRTLREIKLLCHMDHDNVIKIKDIIRPAEREKFNDVYIVYELMDTDLHQIIQSNQPLTDDHCQLLRGLKYVHSANVLHRDLKPSNLLLNANCDLKICDFGLARTTSETDFMTEYVVTRWYRAPELLLNCSEYTAAIDIWSVGCILMEIIRREPLFPGKDYVQQLALITELLGSPDESDLGFLRSENAKKYVKQLPHVEKQPFVQRFPDVSPLAIDLAEKMLVFDPSKRITVEEALNHPYLSSLHEINEEPTCPSPFIFDFEQTSLNEEDIKELIWQESLHFSQDQMLE</sequence>
<dbReference type="Gene3D" id="3.30.200.20">
    <property type="entry name" value="Phosphorylase Kinase, domain 1"/>
    <property type="match status" value="1"/>
</dbReference>
<evidence type="ECO:0000256" key="11">
    <source>
        <dbReference type="RuleBase" id="RU361165"/>
    </source>
</evidence>
<dbReference type="PROSITE" id="PS01351">
    <property type="entry name" value="MAPK"/>
    <property type="match status" value="1"/>
</dbReference>
<evidence type="ECO:0000256" key="1">
    <source>
        <dbReference type="ARBA" id="ARBA00008832"/>
    </source>
</evidence>
<organism evidence="13 14">
    <name type="scientific">Stylosanthes scabra</name>
    <dbReference type="NCBI Taxonomy" id="79078"/>
    <lineage>
        <taxon>Eukaryota</taxon>
        <taxon>Viridiplantae</taxon>
        <taxon>Streptophyta</taxon>
        <taxon>Embryophyta</taxon>
        <taxon>Tracheophyta</taxon>
        <taxon>Spermatophyta</taxon>
        <taxon>Magnoliopsida</taxon>
        <taxon>eudicotyledons</taxon>
        <taxon>Gunneridae</taxon>
        <taxon>Pentapetalae</taxon>
        <taxon>rosids</taxon>
        <taxon>fabids</taxon>
        <taxon>Fabales</taxon>
        <taxon>Fabaceae</taxon>
        <taxon>Papilionoideae</taxon>
        <taxon>50 kb inversion clade</taxon>
        <taxon>dalbergioids sensu lato</taxon>
        <taxon>Dalbergieae</taxon>
        <taxon>Pterocarpus clade</taxon>
        <taxon>Stylosanthes</taxon>
    </lineage>
</organism>
<proteinExistence type="inferred from homology"/>
<dbReference type="PROSITE" id="PS00107">
    <property type="entry name" value="PROTEIN_KINASE_ATP"/>
    <property type="match status" value="1"/>
</dbReference>
<dbReference type="SUPFAM" id="SSF56112">
    <property type="entry name" value="Protein kinase-like (PK-like)"/>
    <property type="match status" value="1"/>
</dbReference>
<keyword evidence="2 10" id="KW-0723">Serine/threonine-protein kinase</keyword>
<evidence type="ECO:0000256" key="3">
    <source>
        <dbReference type="ARBA" id="ARBA00022679"/>
    </source>
</evidence>
<comment type="cofactor">
    <cofactor evidence="11">
        <name>Mg(2+)</name>
        <dbReference type="ChEBI" id="CHEBI:18420"/>
    </cofactor>
</comment>
<evidence type="ECO:0000313" key="13">
    <source>
        <dbReference type="EMBL" id="MED6220810.1"/>
    </source>
</evidence>
<keyword evidence="3 11" id="KW-0808">Transferase</keyword>
<evidence type="ECO:0000256" key="10">
    <source>
        <dbReference type="RuleBase" id="RU000304"/>
    </source>
</evidence>
<comment type="caution">
    <text evidence="13">The sequence shown here is derived from an EMBL/GenBank/DDBJ whole genome shotgun (WGS) entry which is preliminary data.</text>
</comment>
<dbReference type="Gene3D" id="1.10.510.10">
    <property type="entry name" value="Transferase(Phosphotransferase) domain 1"/>
    <property type="match status" value="1"/>
</dbReference>
<evidence type="ECO:0000256" key="5">
    <source>
        <dbReference type="ARBA" id="ARBA00022777"/>
    </source>
</evidence>
<keyword evidence="11" id="KW-0460">Magnesium</keyword>
<keyword evidence="14" id="KW-1185">Reference proteome</keyword>
<evidence type="ECO:0000256" key="6">
    <source>
        <dbReference type="ARBA" id="ARBA00022840"/>
    </source>
</evidence>
<dbReference type="InterPro" id="IPR017441">
    <property type="entry name" value="Protein_kinase_ATP_BS"/>
</dbReference>
<evidence type="ECO:0000256" key="8">
    <source>
        <dbReference type="ARBA" id="ARBA00048312"/>
    </source>
</evidence>
<comment type="activity regulation">
    <text evidence="11">Activated by threonine and tyrosine phosphorylation.</text>
</comment>
<dbReference type="InterPro" id="IPR000719">
    <property type="entry name" value="Prot_kinase_dom"/>
</dbReference>
<protein>
    <recommendedName>
        <fullName evidence="11">Mitogen-activated protein kinase</fullName>
        <ecNumber evidence="11">2.7.11.24</ecNumber>
    </recommendedName>
</protein>
<feature type="binding site" evidence="9">
    <location>
        <position position="70"/>
    </location>
    <ligand>
        <name>ATP</name>
        <dbReference type="ChEBI" id="CHEBI:30616"/>
    </ligand>
</feature>
<dbReference type="GO" id="GO:0004707">
    <property type="term" value="F:MAP kinase activity"/>
    <property type="evidence" value="ECO:0007669"/>
    <property type="project" value="UniProtKB-EC"/>
</dbReference>
<comment type="similarity">
    <text evidence="11">Belongs to the protein kinase superfamily. Ser/Thr protein kinase family. MAP kinase subfamily.</text>
</comment>
<accession>A0ABU6ZFS2</accession>
<dbReference type="Proteomes" id="UP001341840">
    <property type="component" value="Unassembled WGS sequence"/>
</dbReference>
<name>A0ABU6ZFS2_9FABA</name>
<reference evidence="13 14" key="1">
    <citation type="journal article" date="2023" name="Plants (Basel)">
        <title>Bridging the Gap: Combining Genomics and Transcriptomics Approaches to Understand Stylosanthes scabra, an Orphan Legume from the Brazilian Caatinga.</title>
        <authorList>
            <person name="Ferreira-Neto J.R.C."/>
            <person name="da Silva M.D."/>
            <person name="Binneck E."/>
            <person name="de Melo N.F."/>
            <person name="da Silva R.H."/>
            <person name="de Melo A.L.T.M."/>
            <person name="Pandolfi V."/>
            <person name="Bustamante F.O."/>
            <person name="Brasileiro-Vidal A.C."/>
            <person name="Benko-Iseppon A.M."/>
        </authorList>
    </citation>
    <scope>NUCLEOTIDE SEQUENCE [LARGE SCALE GENOMIC DNA]</scope>
    <source>
        <tissue evidence="13">Leaves</tissue>
    </source>
</reference>
<dbReference type="SMART" id="SM00220">
    <property type="entry name" value="S_TKc"/>
    <property type="match status" value="1"/>
</dbReference>
<evidence type="ECO:0000313" key="14">
    <source>
        <dbReference type="Proteomes" id="UP001341840"/>
    </source>
</evidence>
<comment type="catalytic activity">
    <reaction evidence="8">
        <text>L-seryl-[protein] + ATP = O-phospho-L-seryl-[protein] + ADP + H(+)</text>
        <dbReference type="Rhea" id="RHEA:17989"/>
        <dbReference type="Rhea" id="RHEA-COMP:9863"/>
        <dbReference type="Rhea" id="RHEA-COMP:11604"/>
        <dbReference type="ChEBI" id="CHEBI:15378"/>
        <dbReference type="ChEBI" id="CHEBI:29999"/>
        <dbReference type="ChEBI" id="CHEBI:30616"/>
        <dbReference type="ChEBI" id="CHEBI:83421"/>
        <dbReference type="ChEBI" id="CHEBI:456216"/>
        <dbReference type="EC" id="2.7.11.24"/>
    </reaction>
</comment>
<gene>
    <name evidence="13" type="primary">NTF6_1</name>
    <name evidence="13" type="ORF">PIB30_048471</name>
</gene>
<dbReference type="CDD" id="cd07858">
    <property type="entry name" value="STKc_TEY_MAPK"/>
    <property type="match status" value="1"/>
</dbReference>
<dbReference type="EC" id="2.7.11.24" evidence="11"/>
<dbReference type="InterPro" id="IPR003527">
    <property type="entry name" value="MAP_kinase_CS"/>
</dbReference>
<evidence type="ECO:0000256" key="7">
    <source>
        <dbReference type="ARBA" id="ARBA00047592"/>
    </source>
</evidence>
<comment type="catalytic activity">
    <reaction evidence="7 11">
        <text>L-threonyl-[protein] + ATP = O-phospho-L-threonyl-[protein] + ADP + H(+)</text>
        <dbReference type="Rhea" id="RHEA:46608"/>
        <dbReference type="Rhea" id="RHEA-COMP:11060"/>
        <dbReference type="Rhea" id="RHEA-COMP:11605"/>
        <dbReference type="ChEBI" id="CHEBI:15378"/>
        <dbReference type="ChEBI" id="CHEBI:30013"/>
        <dbReference type="ChEBI" id="CHEBI:30616"/>
        <dbReference type="ChEBI" id="CHEBI:61977"/>
        <dbReference type="ChEBI" id="CHEBI:456216"/>
        <dbReference type="EC" id="2.7.11.24"/>
    </reaction>
</comment>
<dbReference type="InterPro" id="IPR011009">
    <property type="entry name" value="Kinase-like_dom_sf"/>
</dbReference>
<dbReference type="EMBL" id="JASCZI010272178">
    <property type="protein sequence ID" value="MED6220810.1"/>
    <property type="molecule type" value="Genomic_DNA"/>
</dbReference>
<dbReference type="PANTHER" id="PTHR24055">
    <property type="entry name" value="MITOGEN-ACTIVATED PROTEIN KINASE"/>
    <property type="match status" value="1"/>
</dbReference>
<keyword evidence="4 9" id="KW-0547">Nucleotide-binding</keyword>
<evidence type="ECO:0000256" key="2">
    <source>
        <dbReference type="ARBA" id="ARBA00022527"/>
    </source>
</evidence>
<feature type="domain" description="Protein kinase" evidence="12">
    <location>
        <begin position="40"/>
        <end position="321"/>
    </location>
</feature>
<evidence type="ECO:0000256" key="9">
    <source>
        <dbReference type="PROSITE-ProRule" id="PRU10141"/>
    </source>
</evidence>